<dbReference type="InterPro" id="IPR005475">
    <property type="entry name" value="Transketolase-like_Pyr-bd"/>
</dbReference>
<dbReference type="Pfam" id="PF00364">
    <property type="entry name" value="Biotin_lipoyl"/>
    <property type="match status" value="1"/>
</dbReference>
<dbReference type="EMBL" id="AB819321">
    <property type="protein sequence ID" value="BAO84858.1"/>
    <property type="molecule type" value="Genomic_DNA"/>
</dbReference>
<feature type="compositionally biased region" description="Low complexity" evidence="8">
    <location>
        <begin position="481"/>
        <end position="491"/>
    </location>
</feature>
<protein>
    <recommendedName>
        <fullName evidence="7">Dihydrolipoamide acetyltransferase component of pyruvate dehydrogenase complex</fullName>
        <ecNumber evidence="7">2.3.1.-</ecNumber>
    </recommendedName>
</protein>
<dbReference type="SMART" id="SM00861">
    <property type="entry name" value="Transket_pyr"/>
    <property type="match status" value="1"/>
</dbReference>
<reference evidence="12" key="3">
    <citation type="journal article" date="2013" name="Chem. Biol.">
        <title>Core assembly mechanism of quinocarcin/SF-1739: bimodular complex nonribosomal peptide synthetases for sequential mannich-type reactions.</title>
        <authorList>
            <person name="Hiratsuka T."/>
            <person name="Koketsu K."/>
            <person name="Minami A."/>
            <person name="Kaneko S."/>
            <person name="Yamazaki C."/>
            <person name="Watanabe K."/>
            <person name="Oguri H."/>
            <person name="Oikawa H."/>
        </authorList>
    </citation>
    <scope>NUCLEOTIDE SEQUENCE</scope>
    <source>
        <strain evidence="12">DO-52</strain>
    </source>
</reference>
<feature type="compositionally biased region" description="Pro residues" evidence="8">
    <location>
        <begin position="460"/>
        <end position="470"/>
    </location>
</feature>
<dbReference type="SUPFAM" id="SSF52518">
    <property type="entry name" value="Thiamin diphosphate-binding fold (THDP-binding)"/>
    <property type="match status" value="1"/>
</dbReference>
<dbReference type="CDD" id="cd06849">
    <property type="entry name" value="lipoyl_domain"/>
    <property type="match status" value="1"/>
</dbReference>
<evidence type="ECO:0000256" key="2">
    <source>
        <dbReference type="ARBA" id="ARBA00001964"/>
    </source>
</evidence>
<dbReference type="KEGG" id="ag:AFJ11255"/>
<keyword evidence="4 7" id="KW-0450">Lipoyl</keyword>
<reference evidence="10" key="1">
    <citation type="journal article" date="2012" name="Proc. Natl. Acad. Sci. U.S.A.">
        <title>Hijacking a hydroxyethyl unit from a central metabolic ketose into a nonribosomal peptide assembly line.</title>
        <authorList>
            <person name="Peng C."/>
            <person name="Pu J.Y."/>
            <person name="Song L.Q."/>
            <person name="Jian X.H."/>
            <person name="Tang M.C."/>
            <person name="Tang G.L."/>
        </authorList>
    </citation>
    <scope>NUCLEOTIDE SEQUENCE</scope>
    <source>
        <strain evidence="10">NRRL 12388</strain>
    </source>
</reference>
<dbReference type="Gene3D" id="2.40.50.100">
    <property type="match status" value="1"/>
</dbReference>
<dbReference type="InterPro" id="IPR009014">
    <property type="entry name" value="Transketo_C/PFOR_II"/>
</dbReference>
<feature type="region of interest" description="Disordered" evidence="8">
    <location>
        <begin position="454"/>
        <end position="502"/>
    </location>
</feature>
<evidence type="ECO:0000313" key="11">
    <source>
        <dbReference type="EMBL" id="AGD95040.1"/>
    </source>
</evidence>
<dbReference type="Pfam" id="PF00198">
    <property type="entry name" value="2-oxoacid_dh"/>
    <property type="match status" value="1"/>
</dbReference>
<dbReference type="SUPFAM" id="SSF51230">
    <property type="entry name" value="Single hybrid motif"/>
    <property type="match status" value="1"/>
</dbReference>
<evidence type="ECO:0000256" key="5">
    <source>
        <dbReference type="ARBA" id="ARBA00023002"/>
    </source>
</evidence>
<evidence type="ECO:0000256" key="1">
    <source>
        <dbReference type="ARBA" id="ARBA00001938"/>
    </source>
</evidence>
<evidence type="ECO:0000256" key="3">
    <source>
        <dbReference type="ARBA" id="ARBA00007317"/>
    </source>
</evidence>
<comment type="similarity">
    <text evidence="3 7">Belongs to the 2-oxoacid dehydrogenase family.</text>
</comment>
<evidence type="ECO:0000313" key="10">
    <source>
        <dbReference type="EMBL" id="AFJ11255.1"/>
    </source>
</evidence>
<dbReference type="Pfam" id="PF02779">
    <property type="entry name" value="Transket_pyr"/>
    <property type="match status" value="1"/>
</dbReference>
<evidence type="ECO:0000256" key="4">
    <source>
        <dbReference type="ARBA" id="ARBA00022823"/>
    </source>
</evidence>
<dbReference type="AlphaFoldDB" id="I3QDL9"/>
<sequence length="727" mass="77445">MTRTRTSAPRVAAALNEALHTLFAHDEDLHLLGEDIVDPYGGAFKITKGLSTRYPDRVLATPLSEGGIIGVAGGLALCGTPVIAEIMFGDFVALGFDQILNFASKSVSMYGTHVPMPLVIRCPVGGNRGYGPTHSQSPQKHFIGIPNLTLYELSPFHDPHAVLDEALRRRTPAILFEDKVLYTRRMHRAGRLDDTLDCLLHDGPAGWAHIHPATDSGQRRAPDAVIIAAGGVADRAIDAAHALAATHGVSTHVLVPARLYPLNLDPVLPVLRSARRIAVVEEGTAGGTWGSHVAAALYPRLWEWLDGPILLLSSADSIIPTAAHLEQRVLLDAATIEESIAQAMTGRPRVQPVPRGVPTATHGPGVTDTAEPEDGTPINVPKLNNNDTLYRVVEWLYDEGAWVAKGTAVVSLETSKAIQDIDASESGYLHRAVLPDDDVGVGAVLGHLLAGPPDTTVALPPEPAAAPHPAPDTVRPEPPARRGAPASPQPAEDTSTRRHPLDRAQLGTAEAVARSHAEIPAAFTALRVDVDRALDALDALSEASDAIVGLPDALVKAVATAHESFPLFFGRLESDGRSVALAEAPHVGVTIDVGSGLFVPVVHNAHTLLITEIADMLMDFRMTAFRTDFTARQLDGGTITISLNPDPGVVLVQPIVLWPQLCMLSVGAVHPEVCIDADTGTPTEHRCITLGLAYDHRVINGRDAALFLTHVKEMLQNEESLARLLDS</sequence>
<dbReference type="EMBL" id="JX021290">
    <property type="protein sequence ID" value="AGD95040.1"/>
    <property type="molecule type" value="Genomic_DNA"/>
</dbReference>
<dbReference type="Gene3D" id="3.30.559.10">
    <property type="entry name" value="Chloramphenicol acetyltransferase-like domain"/>
    <property type="match status" value="1"/>
</dbReference>
<dbReference type="InterPro" id="IPR029061">
    <property type="entry name" value="THDP-binding"/>
</dbReference>
<comment type="cofactor">
    <cofactor evidence="2">
        <name>thiamine diphosphate</name>
        <dbReference type="ChEBI" id="CHEBI:58937"/>
    </cofactor>
</comment>
<keyword evidence="7" id="KW-0012">Acyltransferase</keyword>
<feature type="domain" description="Transketolase-like pyrimidine-binding" evidence="9">
    <location>
        <begin position="9"/>
        <end position="184"/>
    </location>
</feature>
<dbReference type="InterPro" id="IPR033248">
    <property type="entry name" value="Transketolase_C"/>
</dbReference>
<dbReference type="InterPro" id="IPR023213">
    <property type="entry name" value="CAT-like_dom_sf"/>
</dbReference>
<dbReference type="SUPFAM" id="SSF52777">
    <property type="entry name" value="CoA-dependent acyltransferases"/>
    <property type="match status" value="1"/>
</dbReference>
<keyword evidence="6" id="KW-0786">Thiamine pyrophosphate</keyword>
<dbReference type="EC" id="2.3.1.-" evidence="7"/>
<keyword evidence="7" id="KW-0808">Transferase</keyword>
<dbReference type="InterPro" id="IPR000089">
    <property type="entry name" value="Biotin_lipoyl"/>
</dbReference>
<dbReference type="GO" id="GO:0000287">
    <property type="term" value="F:magnesium ion binding"/>
    <property type="evidence" value="ECO:0007669"/>
    <property type="project" value="UniProtKB-ARBA"/>
</dbReference>
<evidence type="ECO:0000256" key="8">
    <source>
        <dbReference type="SAM" id="MobiDB-lite"/>
    </source>
</evidence>
<dbReference type="SUPFAM" id="SSF52922">
    <property type="entry name" value="TK C-terminal domain-like"/>
    <property type="match status" value="1"/>
</dbReference>
<name>I3QDL9_9ACTN</name>
<dbReference type="Gene3D" id="3.40.50.970">
    <property type="match status" value="1"/>
</dbReference>
<dbReference type="PANTHER" id="PTHR43257:SF2">
    <property type="entry name" value="PYRUVATE DEHYDROGENASE E1 COMPONENT SUBUNIT BETA"/>
    <property type="match status" value="1"/>
</dbReference>
<dbReference type="InterPro" id="IPR011053">
    <property type="entry name" value="Single_hybrid_motif"/>
</dbReference>
<feature type="region of interest" description="Disordered" evidence="8">
    <location>
        <begin position="347"/>
        <end position="379"/>
    </location>
</feature>
<organism evidence="10">
    <name type="scientific">Streptomyces melanovinaceus</name>
    <dbReference type="NCBI Taxonomy" id="1182637"/>
    <lineage>
        <taxon>Bacteria</taxon>
        <taxon>Bacillati</taxon>
        <taxon>Actinomycetota</taxon>
        <taxon>Actinomycetes</taxon>
        <taxon>Kitasatosporales</taxon>
        <taxon>Streptomycetaceae</taxon>
        <taxon>Streptomyces</taxon>
    </lineage>
</organism>
<dbReference type="Pfam" id="PF02780">
    <property type="entry name" value="Transketolase_C"/>
    <property type="match status" value="1"/>
</dbReference>
<gene>
    <name evidence="12" type="primary">qcn9</name>
    <name evidence="11" type="synonym">qncL</name>
</gene>
<dbReference type="PANTHER" id="PTHR43257">
    <property type="entry name" value="PYRUVATE DEHYDROGENASE E1 COMPONENT BETA SUBUNIT"/>
    <property type="match status" value="1"/>
</dbReference>
<dbReference type="GO" id="GO:0016746">
    <property type="term" value="F:acyltransferase activity"/>
    <property type="evidence" value="ECO:0007669"/>
    <property type="project" value="UniProtKB-KW"/>
</dbReference>
<dbReference type="PROSITE" id="PS00189">
    <property type="entry name" value="LIPOYL"/>
    <property type="match status" value="1"/>
</dbReference>
<evidence type="ECO:0000256" key="6">
    <source>
        <dbReference type="ARBA" id="ARBA00023052"/>
    </source>
</evidence>
<feature type="compositionally biased region" description="Low complexity" evidence="8">
    <location>
        <begin position="347"/>
        <end position="358"/>
    </location>
</feature>
<evidence type="ECO:0000256" key="7">
    <source>
        <dbReference type="RuleBase" id="RU003423"/>
    </source>
</evidence>
<evidence type="ECO:0000259" key="9">
    <source>
        <dbReference type="SMART" id="SM00861"/>
    </source>
</evidence>
<dbReference type="Gene3D" id="3.40.50.920">
    <property type="match status" value="1"/>
</dbReference>
<accession>I3QDL9</accession>
<keyword evidence="5" id="KW-0560">Oxidoreductase</keyword>
<evidence type="ECO:0000313" key="12">
    <source>
        <dbReference type="EMBL" id="BAO84858.1"/>
    </source>
</evidence>
<proteinExistence type="inferred from homology"/>
<comment type="cofactor">
    <cofactor evidence="1 7">
        <name>(R)-lipoate</name>
        <dbReference type="ChEBI" id="CHEBI:83088"/>
    </cofactor>
</comment>
<reference evidence="11" key="2">
    <citation type="submission" date="2012-05" db="EMBL/GenBank/DDBJ databases">
        <title>Quinocarcin biosynthetic gene cluster.</title>
        <authorList>
            <person name="Jian X.H."/>
            <person name="Song L.Q."/>
            <person name="Tang G.L."/>
        </authorList>
    </citation>
    <scope>NUCLEOTIDE SEQUENCE</scope>
    <source>
        <strain evidence="11">NRRL 12388</strain>
    </source>
</reference>
<dbReference type="EMBL" id="JQ764999">
    <property type="protein sequence ID" value="AFJ11255.1"/>
    <property type="molecule type" value="Genomic_DNA"/>
</dbReference>
<dbReference type="InterPro" id="IPR001078">
    <property type="entry name" value="2-oxoacid_DH_actylTfrase"/>
</dbReference>
<dbReference type="GO" id="GO:0016491">
    <property type="term" value="F:oxidoreductase activity"/>
    <property type="evidence" value="ECO:0007669"/>
    <property type="project" value="UniProtKB-KW"/>
</dbReference>
<dbReference type="InterPro" id="IPR003016">
    <property type="entry name" value="2-oxoA_DH_lipoyl-BS"/>
</dbReference>